<dbReference type="PROSITE" id="PS50297">
    <property type="entry name" value="ANK_REP_REGION"/>
    <property type="match status" value="7"/>
</dbReference>
<gene>
    <name evidence="7" type="primary">Asb15</name>
    <name evidence="7" type="ORF">GTO96_0021410</name>
</gene>
<feature type="repeat" description="ANK" evidence="4">
    <location>
        <begin position="321"/>
        <end position="353"/>
    </location>
</feature>
<evidence type="ECO:0000256" key="5">
    <source>
        <dbReference type="SAM" id="MobiDB-lite"/>
    </source>
</evidence>
<dbReference type="InterPro" id="IPR036036">
    <property type="entry name" value="SOCS_box-like_dom_sf"/>
</dbReference>
<evidence type="ECO:0000256" key="1">
    <source>
        <dbReference type="ARBA" id="ARBA00004906"/>
    </source>
</evidence>
<dbReference type="AlphaFoldDB" id="A0A8X7X2U3"/>
<protein>
    <submittedName>
        <fullName evidence="7">ASB15 protein</fullName>
    </submittedName>
</protein>
<feature type="compositionally biased region" description="Pro residues" evidence="5">
    <location>
        <begin position="26"/>
        <end position="36"/>
    </location>
</feature>
<feature type="repeat" description="ANK" evidence="4">
    <location>
        <begin position="386"/>
        <end position="418"/>
    </location>
</feature>
<dbReference type="SUPFAM" id="SSF48403">
    <property type="entry name" value="Ankyrin repeat"/>
    <property type="match status" value="1"/>
</dbReference>
<feature type="region of interest" description="Disordered" evidence="5">
    <location>
        <begin position="1"/>
        <end position="38"/>
    </location>
</feature>
<accession>A0A8X7X2U3</accession>
<comment type="caution">
    <text evidence="7">The sequence shown here is derived from an EMBL/GenBank/DDBJ whole genome shotgun (WGS) entry which is preliminary data.</text>
</comment>
<keyword evidence="8" id="KW-1185">Reference proteome</keyword>
<proteinExistence type="predicted"/>
<dbReference type="Gene3D" id="1.10.750.20">
    <property type="entry name" value="SOCS box"/>
    <property type="match status" value="1"/>
</dbReference>
<keyword evidence="3 4" id="KW-0040">ANK repeat</keyword>
<reference evidence="7 8" key="1">
    <citation type="journal article" date="2021" name="Cell">
        <title>Tracing the genetic footprints of vertebrate landing in non-teleost ray-finned fishes.</title>
        <authorList>
            <person name="Bi X."/>
            <person name="Wang K."/>
            <person name="Yang L."/>
            <person name="Pan H."/>
            <person name="Jiang H."/>
            <person name="Wei Q."/>
            <person name="Fang M."/>
            <person name="Yu H."/>
            <person name="Zhu C."/>
            <person name="Cai Y."/>
            <person name="He Y."/>
            <person name="Gan X."/>
            <person name="Zeng H."/>
            <person name="Yu D."/>
            <person name="Zhu Y."/>
            <person name="Jiang H."/>
            <person name="Qiu Q."/>
            <person name="Yang H."/>
            <person name="Zhang Y.E."/>
            <person name="Wang W."/>
            <person name="Zhu M."/>
            <person name="He S."/>
            <person name="Zhang G."/>
        </authorList>
    </citation>
    <scope>NUCLEOTIDE SEQUENCE [LARGE SCALE GENOMIC DNA]</scope>
    <source>
        <strain evidence="7">Bchr_013</strain>
    </source>
</reference>
<organism evidence="7 8">
    <name type="scientific">Polypterus senegalus</name>
    <name type="common">Senegal bichir</name>
    <dbReference type="NCBI Taxonomy" id="55291"/>
    <lineage>
        <taxon>Eukaryota</taxon>
        <taxon>Metazoa</taxon>
        <taxon>Chordata</taxon>
        <taxon>Craniata</taxon>
        <taxon>Vertebrata</taxon>
        <taxon>Euteleostomi</taxon>
        <taxon>Actinopterygii</taxon>
        <taxon>Polypteriformes</taxon>
        <taxon>Polypteridae</taxon>
        <taxon>Polypterus</taxon>
    </lineage>
</organism>
<dbReference type="PANTHER" id="PTHR24198:SF187">
    <property type="entry name" value="ANKYRIN REPEAT AND SOCS BOX CONTAINING 15"/>
    <property type="match status" value="1"/>
</dbReference>
<sequence length="668" mass="73490">MTNRQYTVPKAPNKLQPTLSATTAPPRQPRPLPPDSGPEWREVACFIAHPEVLQVPDRLVLIAPPGGAGKSSIVAAGSPQHPLVATPSPNRAVVDSMSHGATGKTEEGPTAREAAPRRPGGVIALSMVAPPGRHVFELQQLTKYRYAFEEADERGWLPLHEAAVQPVQQIMEIILDATSEDILEQMTFNGETALTLAIEAGHVENVKLLLEKGASPYTSNKNNQTPLQLAVKCGIYEMVAILLKNESPVSQPCETQWTSMHEAAKMGRTDILSLLIKHGGDVNQRVRYGVTPLSTAAEFGHTEATELLIHKGADVNSRASDGGSVLYDAAGGGNPDCVALLLEYGASANVPSLSGYLPIHRAAYEGHYLALQTLIPATYHSAIRRTGLSPMHSAAEGGSSQCIELLLENEFDVNAVLDQTMSENYGDARKTPLYFSVSNGDVTCTELLLKSGASPNRDPLNCLLVAVREGNYEIVRLLLSYGADVNCYFMAVNDTHFPSAIQYCLKDEMMMRLLLNNGYDVSKCFECIHGDIFGKSFPWADLTEKRFSGWAPYSSRDTLFCDFINVTWLSQITGKIIRILLDYVDFAPICAKLRPSLEKQKEWKEICSILGNPRPLKHLCRLVIRRHVTLPRLRNPASMNLLPLPGVLKKYILFSEYDLYGRDMDEIR</sequence>
<dbReference type="InterPro" id="IPR036770">
    <property type="entry name" value="Ankyrin_rpt-contain_sf"/>
</dbReference>
<keyword evidence="2" id="KW-0677">Repeat</keyword>
<feature type="repeat" description="ANK" evidence="4">
    <location>
        <begin position="288"/>
        <end position="320"/>
    </location>
</feature>
<dbReference type="EMBL" id="JAATIS010005064">
    <property type="protein sequence ID" value="KAG2460135.1"/>
    <property type="molecule type" value="Genomic_DNA"/>
</dbReference>
<dbReference type="Proteomes" id="UP000886611">
    <property type="component" value="Unassembled WGS sequence"/>
</dbReference>
<feature type="non-terminal residue" evidence="7">
    <location>
        <position position="1"/>
    </location>
</feature>
<evidence type="ECO:0000313" key="8">
    <source>
        <dbReference type="Proteomes" id="UP000886611"/>
    </source>
</evidence>
<evidence type="ECO:0000256" key="3">
    <source>
        <dbReference type="ARBA" id="ARBA00023043"/>
    </source>
</evidence>
<name>A0A8X7X2U3_POLSE</name>
<dbReference type="SMART" id="SM00969">
    <property type="entry name" value="SOCS_box"/>
    <property type="match status" value="1"/>
</dbReference>
<dbReference type="GO" id="GO:0005737">
    <property type="term" value="C:cytoplasm"/>
    <property type="evidence" value="ECO:0007669"/>
    <property type="project" value="TreeGrafter"/>
</dbReference>
<feature type="non-terminal residue" evidence="7">
    <location>
        <position position="668"/>
    </location>
</feature>
<evidence type="ECO:0000313" key="7">
    <source>
        <dbReference type="EMBL" id="KAG2460135.1"/>
    </source>
</evidence>
<dbReference type="InterPro" id="IPR002110">
    <property type="entry name" value="Ankyrin_rpt"/>
</dbReference>
<feature type="repeat" description="ANK" evidence="4">
    <location>
        <begin position="189"/>
        <end position="221"/>
    </location>
</feature>
<dbReference type="InterPro" id="IPR001496">
    <property type="entry name" value="SOCS_box"/>
</dbReference>
<dbReference type="Pfam" id="PF00023">
    <property type="entry name" value="Ank"/>
    <property type="match status" value="2"/>
</dbReference>
<evidence type="ECO:0000256" key="4">
    <source>
        <dbReference type="PROSITE-ProRule" id="PRU00023"/>
    </source>
</evidence>
<dbReference type="SUPFAM" id="SSF158235">
    <property type="entry name" value="SOCS box-like"/>
    <property type="match status" value="1"/>
</dbReference>
<dbReference type="Gene3D" id="1.25.40.20">
    <property type="entry name" value="Ankyrin repeat-containing domain"/>
    <property type="match status" value="3"/>
</dbReference>
<comment type="pathway">
    <text evidence="1">Protein modification; protein ubiquitination.</text>
</comment>
<dbReference type="Pfam" id="PF07525">
    <property type="entry name" value="SOCS_box"/>
    <property type="match status" value="1"/>
</dbReference>
<dbReference type="GO" id="GO:0035556">
    <property type="term" value="P:intracellular signal transduction"/>
    <property type="evidence" value="ECO:0007669"/>
    <property type="project" value="InterPro"/>
</dbReference>
<dbReference type="PROSITE" id="PS50088">
    <property type="entry name" value="ANK_REPEAT"/>
    <property type="match status" value="7"/>
</dbReference>
<feature type="repeat" description="ANK" evidence="4">
    <location>
        <begin position="428"/>
        <end position="456"/>
    </location>
</feature>
<feature type="domain" description="SOCS box" evidence="6">
    <location>
        <begin position="612"/>
        <end position="658"/>
    </location>
</feature>
<dbReference type="PANTHER" id="PTHR24198">
    <property type="entry name" value="ANKYRIN REPEAT AND PROTEIN KINASE DOMAIN-CONTAINING PROTEIN"/>
    <property type="match status" value="1"/>
</dbReference>
<evidence type="ECO:0000256" key="2">
    <source>
        <dbReference type="ARBA" id="ARBA00022737"/>
    </source>
</evidence>
<evidence type="ECO:0000259" key="6">
    <source>
        <dbReference type="PROSITE" id="PS50225"/>
    </source>
</evidence>
<dbReference type="PROSITE" id="PS50225">
    <property type="entry name" value="SOCS"/>
    <property type="match status" value="1"/>
</dbReference>
<dbReference type="PRINTS" id="PR01415">
    <property type="entry name" value="ANKYRIN"/>
</dbReference>
<dbReference type="SMART" id="SM00248">
    <property type="entry name" value="ANK"/>
    <property type="match status" value="11"/>
</dbReference>
<dbReference type="Pfam" id="PF12796">
    <property type="entry name" value="Ank_2"/>
    <property type="match status" value="3"/>
</dbReference>
<feature type="repeat" description="ANK" evidence="4">
    <location>
        <begin position="255"/>
        <end position="287"/>
    </location>
</feature>
<feature type="repeat" description="ANK" evidence="4">
    <location>
        <begin position="458"/>
        <end position="486"/>
    </location>
</feature>